<dbReference type="AlphaFoldDB" id="A0A226BV79"/>
<dbReference type="InterPro" id="IPR014710">
    <property type="entry name" value="RmlC-like_jellyroll"/>
</dbReference>
<organism evidence="1 2">
    <name type="scientific">Natranaerobius trueperi</name>
    <dbReference type="NCBI Taxonomy" id="759412"/>
    <lineage>
        <taxon>Bacteria</taxon>
        <taxon>Bacillati</taxon>
        <taxon>Bacillota</taxon>
        <taxon>Clostridia</taxon>
        <taxon>Natranaerobiales</taxon>
        <taxon>Natranaerobiaceae</taxon>
        <taxon>Natranaerobius</taxon>
    </lineage>
</organism>
<dbReference type="InterPro" id="IPR011051">
    <property type="entry name" value="RmlC_Cupin_sf"/>
</dbReference>
<dbReference type="RefSeq" id="WP_089024626.1">
    <property type="nucleotide sequence ID" value="NZ_NIQC01000054.1"/>
</dbReference>
<comment type="caution">
    <text evidence="1">The sequence shown here is derived from an EMBL/GenBank/DDBJ whole genome shotgun (WGS) entry which is preliminary data.</text>
</comment>
<sequence length="116" mass="12872">MNKFTVTDYMVEPSGKVAKRVIYKDTNVLSFVLNISGKEQLPEHTHGESTVLLKILNGNGEIHVDGTRENLTKGELIKLDGPEKMSVVNTGIDTLQIYVTISPAPKEEKFTKDVDL</sequence>
<proteinExistence type="predicted"/>
<reference evidence="1 2" key="1">
    <citation type="submission" date="2017-06" db="EMBL/GenBank/DDBJ databases">
        <title>Draft Genome Sequence of Natranaerobius trueperi halophilic, alkalithermophilic bacteria from soda lakes.</title>
        <authorList>
            <person name="Zhao B."/>
        </authorList>
    </citation>
    <scope>NUCLEOTIDE SEQUENCE [LARGE SCALE GENOMIC DNA]</scope>
    <source>
        <strain evidence="1 2">DSM 18760</strain>
    </source>
</reference>
<dbReference type="EMBL" id="NIQC01000054">
    <property type="protein sequence ID" value="OWZ82662.1"/>
    <property type="molecule type" value="Genomic_DNA"/>
</dbReference>
<protein>
    <submittedName>
        <fullName evidence="1">Cupin</fullName>
    </submittedName>
</protein>
<keyword evidence="2" id="KW-1185">Reference proteome</keyword>
<dbReference type="OrthoDB" id="6311549at2"/>
<dbReference type="Gene3D" id="2.60.120.10">
    <property type="entry name" value="Jelly Rolls"/>
    <property type="match status" value="1"/>
</dbReference>
<evidence type="ECO:0000313" key="2">
    <source>
        <dbReference type="Proteomes" id="UP000214588"/>
    </source>
</evidence>
<accession>A0A226BV79</accession>
<gene>
    <name evidence="1" type="ORF">CDO51_12875</name>
</gene>
<dbReference type="Proteomes" id="UP000214588">
    <property type="component" value="Unassembled WGS sequence"/>
</dbReference>
<evidence type="ECO:0000313" key="1">
    <source>
        <dbReference type="EMBL" id="OWZ82662.1"/>
    </source>
</evidence>
<dbReference type="SUPFAM" id="SSF51182">
    <property type="entry name" value="RmlC-like cupins"/>
    <property type="match status" value="1"/>
</dbReference>
<name>A0A226BV79_9FIRM</name>